<feature type="transmembrane region" description="Helical" evidence="2">
    <location>
        <begin position="233"/>
        <end position="251"/>
    </location>
</feature>
<dbReference type="Proteomes" id="UP000177053">
    <property type="component" value="Unassembled WGS sequence"/>
</dbReference>
<comment type="caution">
    <text evidence="3">The sequence shown here is derived from an EMBL/GenBank/DDBJ whole genome shotgun (WGS) entry which is preliminary data.</text>
</comment>
<evidence type="ECO:0000256" key="2">
    <source>
        <dbReference type="SAM" id="Phobius"/>
    </source>
</evidence>
<feature type="region of interest" description="Disordered" evidence="1">
    <location>
        <begin position="128"/>
        <end position="156"/>
    </location>
</feature>
<dbReference type="InterPro" id="IPR043993">
    <property type="entry name" value="T4SS_pilin"/>
</dbReference>
<keyword evidence="2" id="KW-0812">Transmembrane</keyword>
<evidence type="ECO:0000313" key="3">
    <source>
        <dbReference type="EMBL" id="OGM10794.1"/>
    </source>
</evidence>
<evidence type="ECO:0000313" key="4">
    <source>
        <dbReference type="Proteomes" id="UP000177053"/>
    </source>
</evidence>
<feature type="compositionally biased region" description="Low complexity" evidence="1">
    <location>
        <begin position="128"/>
        <end position="149"/>
    </location>
</feature>
<name>A0A1F7X6S7_9BACT</name>
<keyword evidence="2" id="KW-0472">Membrane</keyword>
<accession>A0A1F7X6S7</accession>
<evidence type="ECO:0000256" key="1">
    <source>
        <dbReference type="SAM" id="MobiDB-lite"/>
    </source>
</evidence>
<reference evidence="3 4" key="1">
    <citation type="journal article" date="2016" name="Nat. Commun.">
        <title>Thousands of microbial genomes shed light on interconnected biogeochemical processes in an aquifer system.</title>
        <authorList>
            <person name="Anantharaman K."/>
            <person name="Brown C.T."/>
            <person name="Hug L.A."/>
            <person name="Sharon I."/>
            <person name="Castelle C.J."/>
            <person name="Probst A.J."/>
            <person name="Thomas B.C."/>
            <person name="Singh A."/>
            <person name="Wilkins M.J."/>
            <person name="Karaoz U."/>
            <person name="Brodie E.L."/>
            <person name="Williams K.H."/>
            <person name="Hubbard S.S."/>
            <person name="Banfield J.F."/>
        </authorList>
    </citation>
    <scope>NUCLEOTIDE SEQUENCE [LARGE SCALE GENOMIC DNA]</scope>
</reference>
<dbReference type="Pfam" id="PF18895">
    <property type="entry name" value="T4SS_pilin"/>
    <property type="match status" value="1"/>
</dbReference>
<gene>
    <name evidence="3" type="ORF">A2Z22_02820</name>
</gene>
<sequence>MDLKKIIIIGLSFLLITFFFNKKIPLLYAQIYYDDCILIPGCTDFPDGCCTNHCGPLETPFPNPYCEAFYNADCTVVVIPTPYSCLSITVTPTPSPTPTCVPFGDPCIYDSDCCTNNCDVTGNCGRAATPTPSTSPTNTPGGPTNTPGPSSTPAPTIPPLRPIDWTSHFQTVFPNAGNIQINEVLTLGNIINALLDYILPLTGILLLLFLIYGGFQYMTSGGDPRKAEMARRVITYAIIGFIIVFLAFWIVQIVSKILGIPQVDISTGTGG</sequence>
<feature type="transmembrane region" description="Helical" evidence="2">
    <location>
        <begin position="190"/>
        <end position="212"/>
    </location>
</feature>
<organism evidence="3 4">
    <name type="scientific">Candidatus Woesebacteria bacterium RBG_16_34_12</name>
    <dbReference type="NCBI Taxonomy" id="1802480"/>
    <lineage>
        <taxon>Bacteria</taxon>
        <taxon>Candidatus Woeseibacteriota</taxon>
    </lineage>
</organism>
<dbReference type="AlphaFoldDB" id="A0A1F7X6S7"/>
<proteinExistence type="predicted"/>
<keyword evidence="2" id="KW-1133">Transmembrane helix</keyword>
<dbReference type="NCBIfam" id="NF045849">
    <property type="entry name" value="ICE_MMCAP2_0565"/>
    <property type="match status" value="1"/>
</dbReference>
<protein>
    <submittedName>
        <fullName evidence="3">Uncharacterized protein</fullName>
    </submittedName>
</protein>
<dbReference type="EMBL" id="MGFS01000028">
    <property type="protein sequence ID" value="OGM10794.1"/>
    <property type="molecule type" value="Genomic_DNA"/>
</dbReference>